<dbReference type="OMA" id="MLASCIM"/>
<dbReference type="KEGG" id="tet:TTHERM_00658700"/>
<keyword evidence="6 8" id="KW-1133">Transmembrane helix</keyword>
<evidence type="ECO:0000256" key="1">
    <source>
        <dbReference type="ARBA" id="ARBA00004429"/>
    </source>
</evidence>
<evidence type="ECO:0000256" key="4">
    <source>
        <dbReference type="ARBA" id="ARBA00022519"/>
    </source>
</evidence>
<feature type="transmembrane region" description="Helical" evidence="8">
    <location>
        <begin position="282"/>
        <end position="300"/>
    </location>
</feature>
<name>I7LX61_TETTS</name>
<feature type="transmembrane region" description="Helical" evidence="8">
    <location>
        <begin position="6"/>
        <end position="28"/>
    </location>
</feature>
<keyword evidence="3" id="KW-1003">Cell membrane</keyword>
<feature type="transmembrane region" description="Helical" evidence="8">
    <location>
        <begin position="94"/>
        <end position="112"/>
    </location>
</feature>
<dbReference type="PANTHER" id="PTHR30574">
    <property type="entry name" value="INNER MEMBRANE PROTEIN YEDE"/>
    <property type="match status" value="1"/>
</dbReference>
<proteinExistence type="predicted"/>
<gene>
    <name evidence="9" type="ORF">TTHERM_00658700</name>
</gene>
<evidence type="ECO:0000256" key="6">
    <source>
        <dbReference type="ARBA" id="ARBA00022989"/>
    </source>
</evidence>
<dbReference type="Pfam" id="PF20398">
    <property type="entry name" value="DUF6691"/>
    <property type="match status" value="1"/>
</dbReference>
<protein>
    <submittedName>
        <fullName evidence="9">YeeE/YedE family protein</fullName>
    </submittedName>
</protein>
<keyword evidence="2" id="KW-0813">Transport</keyword>
<dbReference type="HOGENOM" id="CLU_037802_1_0_1"/>
<dbReference type="eggNOG" id="ENOG502S27S">
    <property type="taxonomic scope" value="Eukaryota"/>
</dbReference>
<evidence type="ECO:0000313" key="9">
    <source>
        <dbReference type="EMBL" id="EAS03826.1"/>
    </source>
</evidence>
<dbReference type="InterPro" id="IPR046513">
    <property type="entry name" value="DUF6691"/>
</dbReference>
<dbReference type="Proteomes" id="UP000009168">
    <property type="component" value="Unassembled WGS sequence"/>
</dbReference>
<feature type="transmembrane region" description="Helical" evidence="8">
    <location>
        <begin position="306"/>
        <end position="326"/>
    </location>
</feature>
<dbReference type="EMBL" id="GG662471">
    <property type="protein sequence ID" value="EAS03826.1"/>
    <property type="molecule type" value="Genomic_DNA"/>
</dbReference>
<feature type="transmembrane region" description="Helical" evidence="8">
    <location>
        <begin position="55"/>
        <end position="74"/>
    </location>
</feature>
<evidence type="ECO:0000256" key="2">
    <source>
        <dbReference type="ARBA" id="ARBA00022448"/>
    </source>
</evidence>
<dbReference type="RefSeq" id="XP_001024071.1">
    <property type="nucleotide sequence ID" value="XM_001024071.3"/>
</dbReference>
<evidence type="ECO:0000313" key="10">
    <source>
        <dbReference type="Proteomes" id="UP000009168"/>
    </source>
</evidence>
<dbReference type="OrthoDB" id="10254418at2759"/>
<dbReference type="AlphaFoldDB" id="I7LX61"/>
<evidence type="ECO:0000256" key="7">
    <source>
        <dbReference type="ARBA" id="ARBA00023136"/>
    </source>
</evidence>
<evidence type="ECO:0000256" key="8">
    <source>
        <dbReference type="SAM" id="Phobius"/>
    </source>
</evidence>
<dbReference type="InterPro" id="IPR007272">
    <property type="entry name" value="Sulf_transp_TsuA/YedE"/>
</dbReference>
<sequence>MVYFEVSDIILAIIGGFFISLSSSFNLYMKGRVTGFSGIFYSITNLEMEQYHWKAALLCGLIGTSAVFYFIYGFDNVWNSSKIFDTPQQMVGDLNYIGFALAGFFAGVGTKMSNGCTSGHGVCGLPRFSLRSWISVGLFLPMGIGLATLRHYEPFLNNNENTKDITENVNYDIVAGIVLGLSLFILAILLIIYYLKKSISEVLVGLVTGILFSVGLGYGGMYRRSKILGFLSMYENWDPSLLFLLGTAVGLNVITFNYMIYKKQKPILHKSLSLPTKKEVDLRLIAGSIIFGLSWGLGGLCPGPAMGLISIFSLHISIVWLIAFGVGQKFVSVYDSYQQKKYQLLKVTSLSTLPREAFERKSLELEKIASL</sequence>
<feature type="transmembrane region" description="Helical" evidence="8">
    <location>
        <begin position="133"/>
        <end position="153"/>
    </location>
</feature>
<evidence type="ECO:0000256" key="5">
    <source>
        <dbReference type="ARBA" id="ARBA00022692"/>
    </source>
</evidence>
<organism evidence="9 10">
    <name type="scientific">Tetrahymena thermophila (strain SB210)</name>
    <dbReference type="NCBI Taxonomy" id="312017"/>
    <lineage>
        <taxon>Eukaryota</taxon>
        <taxon>Sar</taxon>
        <taxon>Alveolata</taxon>
        <taxon>Ciliophora</taxon>
        <taxon>Intramacronucleata</taxon>
        <taxon>Oligohymenophorea</taxon>
        <taxon>Hymenostomatida</taxon>
        <taxon>Tetrahymenina</taxon>
        <taxon>Tetrahymenidae</taxon>
        <taxon>Tetrahymena</taxon>
    </lineage>
</organism>
<comment type="subcellular location">
    <subcellularLocation>
        <location evidence="1">Cell inner membrane</location>
        <topology evidence="1">Multi-pass membrane protein</topology>
    </subcellularLocation>
</comment>
<keyword evidence="7 8" id="KW-0472">Membrane</keyword>
<dbReference type="GeneID" id="7842279"/>
<evidence type="ECO:0000256" key="3">
    <source>
        <dbReference type="ARBA" id="ARBA00022475"/>
    </source>
</evidence>
<feature type="transmembrane region" description="Helical" evidence="8">
    <location>
        <begin position="173"/>
        <end position="195"/>
    </location>
</feature>
<reference evidence="10" key="1">
    <citation type="journal article" date="2006" name="PLoS Biol.">
        <title>Macronuclear genome sequence of the ciliate Tetrahymena thermophila, a model eukaryote.</title>
        <authorList>
            <person name="Eisen J.A."/>
            <person name="Coyne R.S."/>
            <person name="Wu M."/>
            <person name="Wu D."/>
            <person name="Thiagarajan M."/>
            <person name="Wortman J.R."/>
            <person name="Badger J.H."/>
            <person name="Ren Q."/>
            <person name="Amedeo P."/>
            <person name="Jones K.M."/>
            <person name="Tallon L.J."/>
            <person name="Delcher A.L."/>
            <person name="Salzberg S.L."/>
            <person name="Silva J.C."/>
            <person name="Haas B.J."/>
            <person name="Majoros W.H."/>
            <person name="Farzad M."/>
            <person name="Carlton J.M."/>
            <person name="Smith R.K. Jr."/>
            <person name="Garg J."/>
            <person name="Pearlman R.E."/>
            <person name="Karrer K.M."/>
            <person name="Sun L."/>
            <person name="Manning G."/>
            <person name="Elde N.C."/>
            <person name="Turkewitz A.P."/>
            <person name="Asai D.J."/>
            <person name="Wilkes D.E."/>
            <person name="Wang Y."/>
            <person name="Cai H."/>
            <person name="Collins K."/>
            <person name="Stewart B.A."/>
            <person name="Lee S.R."/>
            <person name="Wilamowska K."/>
            <person name="Weinberg Z."/>
            <person name="Ruzzo W.L."/>
            <person name="Wloga D."/>
            <person name="Gaertig J."/>
            <person name="Frankel J."/>
            <person name="Tsao C.-C."/>
            <person name="Gorovsky M.A."/>
            <person name="Keeling P.J."/>
            <person name="Waller R.F."/>
            <person name="Patron N.J."/>
            <person name="Cherry J.M."/>
            <person name="Stover N.A."/>
            <person name="Krieger C.J."/>
            <person name="del Toro C."/>
            <person name="Ryder H.F."/>
            <person name="Williamson S.C."/>
            <person name="Barbeau R.A."/>
            <person name="Hamilton E.P."/>
            <person name="Orias E."/>
        </authorList>
    </citation>
    <scope>NUCLEOTIDE SEQUENCE [LARGE SCALE GENOMIC DNA]</scope>
    <source>
        <strain evidence="10">SB210</strain>
    </source>
</reference>
<dbReference type="InParanoid" id="I7LX61"/>
<keyword evidence="5 8" id="KW-0812">Transmembrane</keyword>
<feature type="transmembrane region" description="Helical" evidence="8">
    <location>
        <begin position="202"/>
        <end position="221"/>
    </location>
</feature>
<feature type="transmembrane region" description="Helical" evidence="8">
    <location>
        <begin position="241"/>
        <end position="261"/>
    </location>
</feature>
<keyword evidence="10" id="KW-1185">Reference proteome</keyword>
<accession>I7LX61</accession>
<keyword evidence="4" id="KW-0997">Cell inner membrane</keyword>
<dbReference type="GO" id="GO:0005886">
    <property type="term" value="C:plasma membrane"/>
    <property type="evidence" value="ECO:0007669"/>
    <property type="project" value="UniProtKB-SubCell"/>
</dbReference>
<dbReference type="PANTHER" id="PTHR30574:SF1">
    <property type="entry name" value="SULPHUR TRANSPORT DOMAIN-CONTAINING PROTEIN"/>
    <property type="match status" value="1"/>
</dbReference>